<reference evidence="1" key="1">
    <citation type="journal article" date="2015" name="Nature">
        <title>Complex archaea that bridge the gap between prokaryotes and eukaryotes.</title>
        <authorList>
            <person name="Spang A."/>
            <person name="Saw J.H."/>
            <person name="Jorgensen S.L."/>
            <person name="Zaremba-Niedzwiedzka K."/>
            <person name="Martijn J."/>
            <person name="Lind A.E."/>
            <person name="van Eijk R."/>
            <person name="Schleper C."/>
            <person name="Guy L."/>
            <person name="Ettema T.J."/>
        </authorList>
    </citation>
    <scope>NUCLEOTIDE SEQUENCE</scope>
</reference>
<protein>
    <submittedName>
        <fullName evidence="1">Uncharacterized protein</fullName>
    </submittedName>
</protein>
<dbReference type="EMBL" id="LAZR01042765">
    <property type="protein sequence ID" value="KKL08726.1"/>
    <property type="molecule type" value="Genomic_DNA"/>
</dbReference>
<proteinExistence type="predicted"/>
<comment type="caution">
    <text evidence="1">The sequence shown here is derived from an EMBL/GenBank/DDBJ whole genome shotgun (WGS) entry which is preliminary data.</text>
</comment>
<feature type="non-terminal residue" evidence="1">
    <location>
        <position position="48"/>
    </location>
</feature>
<dbReference type="AlphaFoldDB" id="A0A0F9CSX3"/>
<name>A0A0F9CSX3_9ZZZZ</name>
<evidence type="ECO:0000313" key="1">
    <source>
        <dbReference type="EMBL" id="KKL08726.1"/>
    </source>
</evidence>
<gene>
    <name evidence="1" type="ORF">LCGC14_2572960</name>
</gene>
<sequence length="48" mass="5401">MSLAVLDEIAKWASTELPPWQSDAVRRLLTQDSLSATDEQELFLILKA</sequence>
<accession>A0A0F9CSX3</accession>
<organism evidence="1">
    <name type="scientific">marine sediment metagenome</name>
    <dbReference type="NCBI Taxonomy" id="412755"/>
    <lineage>
        <taxon>unclassified sequences</taxon>
        <taxon>metagenomes</taxon>
        <taxon>ecological metagenomes</taxon>
    </lineage>
</organism>